<dbReference type="PANTHER" id="PTHR21660:SF1">
    <property type="entry name" value="ACYL-COENZYME A THIOESTERASE 13"/>
    <property type="match status" value="1"/>
</dbReference>
<proteinExistence type="inferred from homology"/>
<protein>
    <recommendedName>
        <fullName evidence="3">Thioesterase domain-containing protein</fullName>
    </recommendedName>
</protein>
<evidence type="ECO:0000313" key="5">
    <source>
        <dbReference type="Proteomes" id="UP001233271"/>
    </source>
</evidence>
<name>A0AA48I6A9_9TREE</name>
<evidence type="ECO:0000256" key="1">
    <source>
        <dbReference type="ARBA" id="ARBA00008324"/>
    </source>
</evidence>
<accession>A0AA48I6A9</accession>
<dbReference type="AlphaFoldDB" id="A0AA48I6A9"/>
<sequence>MFLRRASRAAVAGVARPILSASSLTARRVPFPNPSLARPLSSTPSLRSRTSVNLTGLIPATDAEIQTFRDRTSGGFTEKHGVASDIEPAGFDPIPPQNARGGRDVAGWRALYTGTVGPNWVNLHKTMHGGCAAWLVDNLTGRAVETLGTDSWWGPGVSINLDMTYQSPAPEGMVLDILVTVDRMTGSIAYTRCELFDHATGERICSGNHVLMWRKPKK</sequence>
<reference evidence="4" key="1">
    <citation type="journal article" date="2023" name="BMC Genomics">
        <title>Chromosome-level genome assemblies of Cutaneotrichosporon spp. (Trichosporonales, Basidiomycota) reveal imbalanced evolution between nucleotide sequences and chromosome synteny.</title>
        <authorList>
            <person name="Kobayashi Y."/>
            <person name="Kayamori A."/>
            <person name="Aoki K."/>
            <person name="Shiwa Y."/>
            <person name="Matsutani M."/>
            <person name="Fujita N."/>
            <person name="Sugita T."/>
            <person name="Iwasaki W."/>
            <person name="Tanaka N."/>
            <person name="Takashima M."/>
        </authorList>
    </citation>
    <scope>NUCLEOTIDE SEQUENCE</scope>
    <source>
        <strain evidence="4">HIS019</strain>
    </source>
</reference>
<feature type="domain" description="Thioesterase" evidence="3">
    <location>
        <begin position="124"/>
        <end position="198"/>
    </location>
</feature>
<dbReference type="Gene3D" id="3.10.129.10">
    <property type="entry name" value="Hotdog Thioesterase"/>
    <property type="match status" value="1"/>
</dbReference>
<dbReference type="InterPro" id="IPR006683">
    <property type="entry name" value="Thioestr_dom"/>
</dbReference>
<dbReference type="InterPro" id="IPR029069">
    <property type="entry name" value="HotDog_dom_sf"/>
</dbReference>
<dbReference type="KEGG" id="ccac:CcaHIS019_0113480"/>
<dbReference type="CDD" id="cd03443">
    <property type="entry name" value="PaaI_thioesterase"/>
    <property type="match status" value="1"/>
</dbReference>
<dbReference type="PANTHER" id="PTHR21660">
    <property type="entry name" value="THIOESTERASE SUPERFAMILY MEMBER-RELATED"/>
    <property type="match status" value="1"/>
</dbReference>
<dbReference type="Pfam" id="PF03061">
    <property type="entry name" value="4HBT"/>
    <property type="match status" value="1"/>
</dbReference>
<evidence type="ECO:0000313" key="4">
    <source>
        <dbReference type="EMBL" id="BEI88630.1"/>
    </source>
</evidence>
<evidence type="ECO:0000256" key="2">
    <source>
        <dbReference type="ARBA" id="ARBA00022801"/>
    </source>
</evidence>
<keyword evidence="5" id="KW-1185">Reference proteome</keyword>
<gene>
    <name evidence="4" type="ORF">CcaverHIS019_0113480</name>
</gene>
<dbReference type="GO" id="GO:0047617">
    <property type="term" value="F:fatty acyl-CoA hydrolase activity"/>
    <property type="evidence" value="ECO:0007669"/>
    <property type="project" value="InterPro"/>
</dbReference>
<dbReference type="RefSeq" id="XP_060453896.1">
    <property type="nucleotide sequence ID" value="XM_060596954.1"/>
</dbReference>
<evidence type="ECO:0000259" key="3">
    <source>
        <dbReference type="Pfam" id="PF03061"/>
    </source>
</evidence>
<organism evidence="4 5">
    <name type="scientific">Cutaneotrichosporon cavernicola</name>
    <dbReference type="NCBI Taxonomy" id="279322"/>
    <lineage>
        <taxon>Eukaryota</taxon>
        <taxon>Fungi</taxon>
        <taxon>Dikarya</taxon>
        <taxon>Basidiomycota</taxon>
        <taxon>Agaricomycotina</taxon>
        <taxon>Tremellomycetes</taxon>
        <taxon>Trichosporonales</taxon>
        <taxon>Trichosporonaceae</taxon>
        <taxon>Cutaneotrichosporon</taxon>
    </lineage>
</organism>
<dbReference type="GeneID" id="85492501"/>
<dbReference type="SUPFAM" id="SSF54637">
    <property type="entry name" value="Thioesterase/thiol ester dehydrase-isomerase"/>
    <property type="match status" value="1"/>
</dbReference>
<dbReference type="EMBL" id="AP028212">
    <property type="protein sequence ID" value="BEI88630.1"/>
    <property type="molecule type" value="Genomic_DNA"/>
</dbReference>
<keyword evidence="2" id="KW-0378">Hydrolase</keyword>
<dbReference type="Proteomes" id="UP001233271">
    <property type="component" value="Chromosome 1"/>
</dbReference>
<dbReference type="InterPro" id="IPR039298">
    <property type="entry name" value="ACOT13"/>
</dbReference>
<comment type="similarity">
    <text evidence="1">Belongs to the thioesterase PaaI family.</text>
</comment>